<keyword evidence="5" id="KW-0677">Repeat</keyword>
<name>A0A8D0Q8S8_PIG</name>
<keyword evidence="6 7" id="KW-0833">Ubl conjugation pathway</keyword>
<dbReference type="SMART" id="SM00119">
    <property type="entry name" value="HECTc"/>
    <property type="match status" value="1"/>
</dbReference>
<dbReference type="GO" id="GO:0016567">
    <property type="term" value="P:protein ubiquitination"/>
    <property type="evidence" value="ECO:0007669"/>
    <property type="project" value="UniProtKB-UniPathway"/>
</dbReference>
<dbReference type="CDD" id="cd00078">
    <property type="entry name" value="HECTc"/>
    <property type="match status" value="1"/>
</dbReference>
<dbReference type="SMART" id="SM00456">
    <property type="entry name" value="WW"/>
    <property type="match status" value="3"/>
</dbReference>
<evidence type="ECO:0000256" key="1">
    <source>
        <dbReference type="ARBA" id="ARBA00000885"/>
    </source>
</evidence>
<dbReference type="InterPro" id="IPR036020">
    <property type="entry name" value="WW_dom_sf"/>
</dbReference>
<dbReference type="CDD" id="cd00201">
    <property type="entry name" value="WW"/>
    <property type="match status" value="3"/>
</dbReference>
<dbReference type="EC" id="2.3.2.26" evidence="3"/>
<dbReference type="UniPathway" id="UPA00143"/>
<feature type="domain" description="WW" evidence="9">
    <location>
        <begin position="124"/>
        <end position="157"/>
    </location>
</feature>
<evidence type="ECO:0000256" key="6">
    <source>
        <dbReference type="ARBA" id="ARBA00022786"/>
    </source>
</evidence>
<dbReference type="Gene3D" id="3.30.2410.10">
    <property type="entry name" value="Hect, E3 ligase catalytic domain"/>
    <property type="match status" value="1"/>
</dbReference>
<evidence type="ECO:0000256" key="7">
    <source>
        <dbReference type="PROSITE-ProRule" id="PRU00104"/>
    </source>
</evidence>
<dbReference type="AlphaFoldDB" id="A0A8D0Q8S8"/>
<dbReference type="GO" id="GO:0005737">
    <property type="term" value="C:cytoplasm"/>
    <property type="evidence" value="ECO:0007669"/>
    <property type="project" value="UniProtKB-ARBA"/>
</dbReference>
<evidence type="ECO:0000259" key="10">
    <source>
        <dbReference type="PROSITE" id="PS50237"/>
    </source>
</evidence>
<dbReference type="FunFam" id="2.20.70.10:FF:000006">
    <property type="entry name" value="E3 ubiquitin-protein ligase NEDD4-like protein"/>
    <property type="match status" value="1"/>
</dbReference>
<evidence type="ECO:0000259" key="9">
    <source>
        <dbReference type="PROSITE" id="PS50020"/>
    </source>
</evidence>
<dbReference type="Gene3D" id="2.20.70.10">
    <property type="match status" value="3"/>
</dbReference>
<dbReference type="FunFam" id="2.20.70.10:FF:000017">
    <property type="entry name" value="E3 ubiquitin-protein ligase"/>
    <property type="match status" value="1"/>
</dbReference>
<dbReference type="FunFam" id="3.30.2410.10:FF:000001">
    <property type="entry name" value="E3 ubiquitin-protein ligase NEDD4-like"/>
    <property type="match status" value="1"/>
</dbReference>
<feature type="compositionally biased region" description="Low complexity" evidence="8">
    <location>
        <begin position="34"/>
        <end position="55"/>
    </location>
</feature>
<feature type="region of interest" description="Disordered" evidence="8">
    <location>
        <begin position="25"/>
        <end position="96"/>
    </location>
</feature>
<dbReference type="PROSITE" id="PS01159">
    <property type="entry name" value="WW_DOMAIN_1"/>
    <property type="match status" value="3"/>
</dbReference>
<dbReference type="InterPro" id="IPR000569">
    <property type="entry name" value="HECT_dom"/>
</dbReference>
<evidence type="ECO:0000256" key="8">
    <source>
        <dbReference type="SAM" id="MobiDB-lite"/>
    </source>
</evidence>
<evidence type="ECO:0000256" key="5">
    <source>
        <dbReference type="ARBA" id="ARBA00022737"/>
    </source>
</evidence>
<feature type="active site" description="Glycyl thioester intermediate" evidence="7">
    <location>
        <position position="472"/>
    </location>
</feature>
<dbReference type="InterPro" id="IPR035983">
    <property type="entry name" value="Hect_E3_ubiquitin_ligase"/>
</dbReference>
<comment type="pathway">
    <text evidence="2">Protein modification; protein ubiquitination.</text>
</comment>
<dbReference type="InterPro" id="IPR050409">
    <property type="entry name" value="E3_ubiq-protein_ligase"/>
</dbReference>
<dbReference type="Pfam" id="PF00632">
    <property type="entry name" value="HECT"/>
    <property type="match status" value="1"/>
</dbReference>
<feature type="domain" description="WW" evidence="9">
    <location>
        <begin position="72"/>
        <end position="105"/>
    </location>
</feature>
<organism evidence="11 12">
    <name type="scientific">Sus scrofa</name>
    <name type="common">Pig</name>
    <dbReference type="NCBI Taxonomy" id="9823"/>
    <lineage>
        <taxon>Eukaryota</taxon>
        <taxon>Metazoa</taxon>
        <taxon>Chordata</taxon>
        <taxon>Craniata</taxon>
        <taxon>Vertebrata</taxon>
        <taxon>Euteleostomi</taxon>
        <taxon>Mammalia</taxon>
        <taxon>Eutheria</taxon>
        <taxon>Laurasiatheria</taxon>
        <taxon>Artiodactyla</taxon>
        <taxon>Suina</taxon>
        <taxon>Suidae</taxon>
        <taxon>Sus</taxon>
    </lineage>
</organism>
<dbReference type="GO" id="GO:0006511">
    <property type="term" value="P:ubiquitin-dependent protein catabolic process"/>
    <property type="evidence" value="ECO:0007669"/>
    <property type="project" value="UniProtKB-ARBA"/>
</dbReference>
<dbReference type="Pfam" id="PF00397">
    <property type="entry name" value="WW"/>
    <property type="match status" value="3"/>
</dbReference>
<feature type="domain" description="WW" evidence="9">
    <location>
        <begin position="1"/>
        <end position="29"/>
    </location>
</feature>
<dbReference type="InterPro" id="IPR001202">
    <property type="entry name" value="WW_dom"/>
</dbReference>
<sequence length="505" mass="58709">GWEEKQDERGRSYYVDHNCRTTTWLKPTLQASVTTETSQLPSSQSSSTGPQAQAPTSDAAQQVTQPSEMEQGSLPKGWEVRHAPNGRPFFIDHNTKTTTWEDPRLKIPAHLRGKTSLDPSSDLGPLPPGWEERTHTDGRIFYINHNIKKTQWEDPRLQNVAITGPNDIPNKFEMKLRRATVLEDSYRRIMGVKRADFLKARLWIEFDGEKGLDYGGVAREWFFLISKEMFNPYYGLFEYSATDNYTLQINPNSGLCNEDHLSYFKFIGRVAGMAVYHGKLLDGFFIRPFYKMMLHKPITLHDMESVDGEYYNSLRWILENDPTELDLRFVIDEELFGQMKCFVSFSLVIQWRFVNRIQKQMAAFKEVFIFFCLLFCNFPLLMCGLGDVDVNDWREHTKYKNGYSVNHQVIQWFWKAVLMMDSEKRIRLLQFVTGTSRVPMNGFAELYGSNGPQSFTVEQWGTPEKLPRAHTCFNRLDLPPYESFEELWDKLQMAIENTQGFDGVD</sequence>
<dbReference type="FunFam" id="3.90.1750.10:FF:000079">
    <property type="entry name" value="E3 ubiquitin-protein ligase"/>
    <property type="match status" value="1"/>
</dbReference>
<dbReference type="PROSITE" id="PS50020">
    <property type="entry name" value="WW_DOMAIN_2"/>
    <property type="match status" value="3"/>
</dbReference>
<evidence type="ECO:0000313" key="12">
    <source>
        <dbReference type="Proteomes" id="UP000694726"/>
    </source>
</evidence>
<dbReference type="Gene3D" id="3.90.1750.10">
    <property type="entry name" value="Hect, E3 ligase catalytic domains"/>
    <property type="match status" value="1"/>
</dbReference>
<keyword evidence="4" id="KW-0808">Transferase</keyword>
<dbReference type="GO" id="GO:0061630">
    <property type="term" value="F:ubiquitin protein ligase activity"/>
    <property type="evidence" value="ECO:0007669"/>
    <property type="project" value="UniProtKB-EC"/>
</dbReference>
<protein>
    <recommendedName>
        <fullName evidence="3">HECT-type E3 ubiquitin transferase</fullName>
        <ecNumber evidence="3">2.3.2.26</ecNumber>
    </recommendedName>
</protein>
<evidence type="ECO:0000256" key="2">
    <source>
        <dbReference type="ARBA" id="ARBA00004906"/>
    </source>
</evidence>
<evidence type="ECO:0000256" key="3">
    <source>
        <dbReference type="ARBA" id="ARBA00012485"/>
    </source>
</evidence>
<dbReference type="PANTHER" id="PTHR11254">
    <property type="entry name" value="HECT DOMAIN UBIQUITIN-PROTEIN LIGASE"/>
    <property type="match status" value="1"/>
</dbReference>
<proteinExistence type="predicted"/>
<dbReference type="Proteomes" id="UP000694726">
    <property type="component" value="Unplaced"/>
</dbReference>
<feature type="compositionally biased region" description="Polar residues" evidence="8">
    <location>
        <begin position="56"/>
        <end position="70"/>
    </location>
</feature>
<dbReference type="Ensembl" id="ENSSSCT00015107589.1">
    <property type="protein sequence ID" value="ENSSSCP00015045470.1"/>
    <property type="gene ID" value="ENSSSCG00015078888.1"/>
</dbReference>
<dbReference type="Gene3D" id="3.30.2160.10">
    <property type="entry name" value="Hect, E3 ligase catalytic domain"/>
    <property type="match status" value="1"/>
</dbReference>
<dbReference type="SUPFAM" id="SSF56204">
    <property type="entry name" value="Hect, E3 ligase catalytic domain"/>
    <property type="match status" value="1"/>
</dbReference>
<evidence type="ECO:0000313" key="11">
    <source>
        <dbReference type="Ensembl" id="ENSSSCP00015045470.1"/>
    </source>
</evidence>
<accession>A0A8D0Q8S8</accession>
<feature type="domain" description="HECT" evidence="10">
    <location>
        <begin position="194"/>
        <end position="504"/>
    </location>
</feature>
<dbReference type="SUPFAM" id="SSF51045">
    <property type="entry name" value="WW domain"/>
    <property type="match status" value="3"/>
</dbReference>
<comment type="catalytic activity">
    <reaction evidence="1">
        <text>S-ubiquitinyl-[E2 ubiquitin-conjugating enzyme]-L-cysteine + [acceptor protein]-L-lysine = [E2 ubiquitin-conjugating enzyme]-L-cysteine + N(6)-ubiquitinyl-[acceptor protein]-L-lysine.</text>
        <dbReference type="EC" id="2.3.2.26"/>
    </reaction>
</comment>
<dbReference type="PROSITE" id="PS50237">
    <property type="entry name" value="HECT"/>
    <property type="match status" value="1"/>
</dbReference>
<reference evidence="11" key="1">
    <citation type="submission" date="2025-08" db="UniProtKB">
        <authorList>
            <consortium name="Ensembl"/>
        </authorList>
    </citation>
    <scope>IDENTIFICATION</scope>
</reference>
<evidence type="ECO:0000256" key="4">
    <source>
        <dbReference type="ARBA" id="ARBA00022679"/>
    </source>
</evidence>
<dbReference type="PANTHER" id="PTHR11254:SF282">
    <property type="entry name" value="E3 UBIQUITIN-PROTEIN LIGASE NEDD4"/>
    <property type="match status" value="1"/>
</dbReference>